<name>A0A0V0Q8W3_PSEPJ</name>
<dbReference type="Proteomes" id="UP000054937">
    <property type="component" value="Unassembled WGS sequence"/>
</dbReference>
<dbReference type="InterPro" id="IPR013809">
    <property type="entry name" value="ENTH"/>
</dbReference>
<gene>
    <name evidence="2" type="ORF">PPERSA_00260</name>
</gene>
<dbReference type="PROSITE" id="PS50942">
    <property type="entry name" value="ENTH"/>
    <property type="match status" value="1"/>
</dbReference>
<feature type="domain" description="ENTH" evidence="1">
    <location>
        <begin position="34"/>
        <end position="164"/>
    </location>
</feature>
<dbReference type="EMBL" id="LDAU01000232">
    <property type="protein sequence ID" value="KRW98672.1"/>
    <property type="molecule type" value="Genomic_DNA"/>
</dbReference>
<dbReference type="OrthoDB" id="4033880at2759"/>
<keyword evidence="3" id="KW-1185">Reference proteome</keyword>
<dbReference type="SUPFAM" id="SSF48464">
    <property type="entry name" value="ENTH/VHS domain"/>
    <property type="match status" value="1"/>
</dbReference>
<sequence length="187" mass="22141">MKKIFQKINTSNISKRLQNTKQNFKDKINTVVSGKKSQKSDLQLYLEEATKQNGNIVPVKLLDTIVQYSYEGENITEIVEFFATLIDRKIYSANSMIRALIVIEYLLKHGPSEFKEELFQYKDILDNLFNYKQGQNKDKQELIQKKSQFINRLLTEKQLLQKEKQIAMEIKHKMKQDQAQLRINKFF</sequence>
<evidence type="ECO:0000313" key="3">
    <source>
        <dbReference type="Proteomes" id="UP000054937"/>
    </source>
</evidence>
<evidence type="ECO:0000259" key="1">
    <source>
        <dbReference type="PROSITE" id="PS50942"/>
    </source>
</evidence>
<protein>
    <submittedName>
        <fullName evidence="2">ENTH/VHS family protein</fullName>
    </submittedName>
</protein>
<organism evidence="2 3">
    <name type="scientific">Pseudocohnilembus persalinus</name>
    <name type="common">Ciliate</name>
    <dbReference type="NCBI Taxonomy" id="266149"/>
    <lineage>
        <taxon>Eukaryota</taxon>
        <taxon>Sar</taxon>
        <taxon>Alveolata</taxon>
        <taxon>Ciliophora</taxon>
        <taxon>Intramacronucleata</taxon>
        <taxon>Oligohymenophorea</taxon>
        <taxon>Scuticociliatia</taxon>
        <taxon>Philasterida</taxon>
        <taxon>Pseudocohnilembidae</taxon>
        <taxon>Pseudocohnilembus</taxon>
    </lineage>
</organism>
<proteinExistence type="predicted"/>
<dbReference type="SMART" id="SM00273">
    <property type="entry name" value="ENTH"/>
    <property type="match status" value="1"/>
</dbReference>
<dbReference type="InParanoid" id="A0A0V0Q8W3"/>
<dbReference type="Gene3D" id="1.25.40.90">
    <property type="match status" value="1"/>
</dbReference>
<dbReference type="AlphaFoldDB" id="A0A0V0Q8W3"/>
<dbReference type="Pfam" id="PF01417">
    <property type="entry name" value="ENTH"/>
    <property type="match status" value="1"/>
</dbReference>
<dbReference type="InterPro" id="IPR008942">
    <property type="entry name" value="ENTH_VHS"/>
</dbReference>
<evidence type="ECO:0000313" key="2">
    <source>
        <dbReference type="EMBL" id="KRW98672.1"/>
    </source>
</evidence>
<accession>A0A0V0Q8W3</accession>
<reference evidence="2 3" key="1">
    <citation type="journal article" date="2015" name="Sci. Rep.">
        <title>Genome of the facultative scuticociliatosis pathogen Pseudocohnilembus persalinus provides insight into its virulence through horizontal gene transfer.</title>
        <authorList>
            <person name="Xiong J."/>
            <person name="Wang G."/>
            <person name="Cheng J."/>
            <person name="Tian M."/>
            <person name="Pan X."/>
            <person name="Warren A."/>
            <person name="Jiang C."/>
            <person name="Yuan D."/>
            <person name="Miao W."/>
        </authorList>
    </citation>
    <scope>NUCLEOTIDE SEQUENCE [LARGE SCALE GENOMIC DNA]</scope>
    <source>
        <strain evidence="2">36N120E</strain>
    </source>
</reference>
<comment type="caution">
    <text evidence="2">The sequence shown here is derived from an EMBL/GenBank/DDBJ whole genome shotgun (WGS) entry which is preliminary data.</text>
</comment>